<dbReference type="InterPro" id="IPR024571">
    <property type="entry name" value="ERAP1-like_C_dom"/>
</dbReference>
<gene>
    <name evidence="15" type="primary">KNAG0B04890</name>
    <name evidence="15" type="ordered locus">KNAG_0B04890</name>
</gene>
<dbReference type="PANTHER" id="PTHR11533">
    <property type="entry name" value="PROTEASE M1 ZINC METALLOPROTEASE"/>
    <property type="match status" value="1"/>
</dbReference>
<dbReference type="MEROPS" id="M01.007"/>
<organism evidence="15 16">
    <name type="scientific">Huiozyma naganishii (strain ATCC MYA-139 / BCRC 22969 / CBS 8797 / KCTC 17520 / NBRC 10181 / NCYC 3082 / Yp74L-3)</name>
    <name type="common">Yeast</name>
    <name type="synonym">Kazachstania naganishii</name>
    <dbReference type="NCBI Taxonomy" id="1071383"/>
    <lineage>
        <taxon>Eukaryota</taxon>
        <taxon>Fungi</taxon>
        <taxon>Dikarya</taxon>
        <taxon>Ascomycota</taxon>
        <taxon>Saccharomycotina</taxon>
        <taxon>Saccharomycetes</taxon>
        <taxon>Saccharomycetales</taxon>
        <taxon>Saccharomycetaceae</taxon>
        <taxon>Huiozyma</taxon>
    </lineage>
</organism>
<evidence type="ECO:0000256" key="7">
    <source>
        <dbReference type="ARBA" id="ARBA00023049"/>
    </source>
</evidence>
<protein>
    <recommendedName>
        <fullName evidence="11">Aminopeptidase</fullName>
        <ecNumber evidence="11">3.4.11.-</ecNumber>
    </recommendedName>
</protein>
<dbReference type="InterPro" id="IPR001930">
    <property type="entry name" value="Peptidase_M1"/>
</dbReference>
<dbReference type="InterPro" id="IPR034016">
    <property type="entry name" value="M1_APN-typ"/>
</dbReference>
<dbReference type="Gene3D" id="1.10.390.10">
    <property type="entry name" value="Neutral Protease Domain 2"/>
    <property type="match status" value="1"/>
</dbReference>
<keyword evidence="3 11" id="KW-0645">Protease</keyword>
<dbReference type="PANTHER" id="PTHR11533:SF174">
    <property type="entry name" value="PUROMYCIN-SENSITIVE AMINOPEPTIDASE-RELATED"/>
    <property type="match status" value="1"/>
</dbReference>
<dbReference type="CDD" id="cd09601">
    <property type="entry name" value="M1_APN-Q_like"/>
    <property type="match status" value="1"/>
</dbReference>
<comment type="similarity">
    <text evidence="1 11">Belongs to the peptidase M1 family.</text>
</comment>
<comment type="cofactor">
    <cofactor evidence="9 11">
        <name>Zn(2+)</name>
        <dbReference type="ChEBI" id="CHEBI:29105"/>
    </cofactor>
    <text evidence="9 11">Binds 1 zinc ion per subunit.</text>
</comment>
<reference evidence="16" key="2">
    <citation type="submission" date="2012-08" db="EMBL/GenBank/DDBJ databases">
        <title>Genome sequence of Kazachstania naganishii.</title>
        <authorList>
            <person name="Gordon J.L."/>
            <person name="Armisen D."/>
            <person name="Proux-Wera E."/>
            <person name="OhEigeartaigh S.S."/>
            <person name="Byrne K.P."/>
            <person name="Wolfe K.H."/>
        </authorList>
    </citation>
    <scope>NUCLEOTIDE SEQUENCE [LARGE SCALE GENOMIC DNA]</scope>
    <source>
        <strain evidence="16">ATCC MYA-139 / BCRC 22969 / CBS 8797 / CCRC 22969 / KCTC 17520 / NBRC 10181 / NCYC 3082</strain>
    </source>
</reference>
<dbReference type="InterPro" id="IPR014782">
    <property type="entry name" value="Peptidase_M1_dom"/>
</dbReference>
<dbReference type="GO" id="GO:0042277">
    <property type="term" value="F:peptide binding"/>
    <property type="evidence" value="ECO:0007669"/>
    <property type="project" value="TreeGrafter"/>
</dbReference>
<sequence length="863" mass="97150">MSLNREVLPTNVTPLHYELQFEPDFKRFTFDGVTRVSLRINDAAVDTITLNAFEIEFESVKFNGVAALSIDANEKSQVVEFKFPKGTVLSCAASNGGKGVLEIVFRGILNDQMAGFYRAKYTDSVTGETKYLATTQMEATDARKAFPCFDEPNLKATFEITLISTPELTNLSNMDVHDERVENGKRITNFNVSPKMSTYLVAFIVAELKYVENTEFRVPVRVYSTPGQEHLGQFSAKLGASTLKFFEDTFQIQYPLPKMDMVAVPEFSSGAMENWGLVTYRVADILLDAESSSLGRIQRVTEVVQHELAHQWFGNLVTMDWWESLWLNEGFATWMSWYSCNNFHPDWKVWEQYVTDNLQRAMSLDSLRSSHPIVVPVKNADEINQIFDAISYSKGSSLLRMIFKWLGEDVFIKGVSNYLSEFKYANAKAEALWDHLSAVSGKDVKSVMNVWTEQVGFPVVTVEENNNTLTVTQNRFLSTGDIKPEDDKVLYPVFLSMKTGDGVKDVTLAERSQKIDISNVKDNFFKMNADQAGFFITSYSNERWDTLGKQHHLLSVEDRVGLVADVKTLSSSGYTSSISFLNLVENWKDLEDSFVVWQQIANSFSALQTAWIFENDSIKNGLNKFLNGLVSDKINALGWDFDKSDDYALQQLKVTLFSTACSSKDPKAVSSAIRMFEEYASKNIAIPVLIKPAVFSTIATSAGTVENYDRLFSIYQNPANMDEKLAALKSLGQFNDPQLIQRTLSYLLDGTVLNQDICTPMVGLRSHKEGIEALWKWAKENWTGLVKRLLAGSPVLGHVVTVCTSGFTSEESIAGIKDFFSQVDTNGYNNNIAQAIDTITAKYRWVTRDSIAVKEYLSEHRLL</sequence>
<dbReference type="Pfam" id="PF17900">
    <property type="entry name" value="Peptidase_M1_N"/>
    <property type="match status" value="1"/>
</dbReference>
<dbReference type="SUPFAM" id="SSF63737">
    <property type="entry name" value="Leukotriene A4 hydrolase N-terminal domain"/>
    <property type="match status" value="1"/>
</dbReference>
<keyword evidence="5 11" id="KW-0378">Hydrolase</keyword>
<keyword evidence="2 11" id="KW-0031">Aminopeptidase</keyword>
<feature type="active site" description="Proton acceptor" evidence="8">
    <location>
        <position position="307"/>
    </location>
</feature>
<dbReference type="GO" id="GO:0006508">
    <property type="term" value="P:proteolysis"/>
    <property type="evidence" value="ECO:0007669"/>
    <property type="project" value="UniProtKB-KW"/>
</dbReference>
<dbReference type="AlphaFoldDB" id="J7RHA9"/>
<dbReference type="InterPro" id="IPR050344">
    <property type="entry name" value="Peptidase_M1_aminopeptidases"/>
</dbReference>
<dbReference type="SUPFAM" id="SSF55486">
    <property type="entry name" value="Metalloproteases ('zincins'), catalytic domain"/>
    <property type="match status" value="1"/>
</dbReference>
<dbReference type="HOGENOM" id="CLU_003705_0_1_1"/>
<reference evidence="15 16" key="1">
    <citation type="journal article" date="2011" name="Proc. Natl. Acad. Sci. U.S.A.">
        <title>Evolutionary erosion of yeast sex chromosomes by mating-type switching accidents.</title>
        <authorList>
            <person name="Gordon J.L."/>
            <person name="Armisen D."/>
            <person name="Proux-Wera E."/>
            <person name="Oheigeartaigh S.S."/>
            <person name="Byrne K.P."/>
            <person name="Wolfe K.H."/>
        </authorList>
    </citation>
    <scope>NUCLEOTIDE SEQUENCE [LARGE SCALE GENOMIC DNA]</scope>
    <source>
        <strain evidence="16">ATCC MYA-139 / BCRC 22969 / CBS 8797 / CCRC 22969 / KCTC 17520 / NBRC 10181 / NCYC 3082</strain>
    </source>
</reference>
<evidence type="ECO:0000313" key="16">
    <source>
        <dbReference type="Proteomes" id="UP000006310"/>
    </source>
</evidence>
<keyword evidence="16" id="KW-1185">Reference proteome</keyword>
<dbReference type="GO" id="GO:0043171">
    <property type="term" value="P:peptide catabolic process"/>
    <property type="evidence" value="ECO:0007669"/>
    <property type="project" value="TreeGrafter"/>
</dbReference>
<evidence type="ECO:0000256" key="9">
    <source>
        <dbReference type="PIRSR" id="PIRSR634016-3"/>
    </source>
</evidence>
<dbReference type="GO" id="GO:0005737">
    <property type="term" value="C:cytoplasm"/>
    <property type="evidence" value="ECO:0007669"/>
    <property type="project" value="TreeGrafter"/>
</dbReference>
<dbReference type="InterPro" id="IPR027268">
    <property type="entry name" value="Peptidase_M4/M1_CTD_sf"/>
</dbReference>
<dbReference type="GO" id="GO:0070006">
    <property type="term" value="F:metalloaminopeptidase activity"/>
    <property type="evidence" value="ECO:0007669"/>
    <property type="project" value="TreeGrafter"/>
</dbReference>
<dbReference type="Pfam" id="PF11838">
    <property type="entry name" value="ERAP1_C"/>
    <property type="match status" value="1"/>
</dbReference>
<dbReference type="FunFam" id="1.25.50.20:FF:000002">
    <property type="entry name" value="Aminopeptidase"/>
    <property type="match status" value="1"/>
</dbReference>
<evidence type="ECO:0000256" key="2">
    <source>
        <dbReference type="ARBA" id="ARBA00022438"/>
    </source>
</evidence>
<evidence type="ECO:0000313" key="15">
    <source>
        <dbReference type="EMBL" id="CCK68923.1"/>
    </source>
</evidence>
<dbReference type="GO" id="GO:0005977">
    <property type="term" value="P:glycogen metabolic process"/>
    <property type="evidence" value="ECO:0007669"/>
    <property type="project" value="EnsemblFungi"/>
</dbReference>
<dbReference type="EC" id="3.4.11.-" evidence="11"/>
<dbReference type="FunFam" id="1.10.390.10:FF:000001">
    <property type="entry name" value="Aminopeptidase"/>
    <property type="match status" value="1"/>
</dbReference>
<evidence type="ECO:0000259" key="13">
    <source>
        <dbReference type="Pfam" id="PF11838"/>
    </source>
</evidence>
<dbReference type="KEGG" id="kng:KNAG_0B04890"/>
<name>J7RHA9_HUIN7</name>
<evidence type="ECO:0000259" key="14">
    <source>
        <dbReference type="Pfam" id="PF17900"/>
    </source>
</evidence>
<evidence type="ECO:0000256" key="10">
    <source>
        <dbReference type="PIRSR" id="PIRSR634016-4"/>
    </source>
</evidence>
<evidence type="ECO:0000256" key="1">
    <source>
        <dbReference type="ARBA" id="ARBA00010136"/>
    </source>
</evidence>
<dbReference type="Gene3D" id="2.60.40.1910">
    <property type="match status" value="1"/>
</dbReference>
<feature type="domain" description="Aminopeptidase N-like N-terminal" evidence="14">
    <location>
        <begin position="14"/>
        <end position="200"/>
    </location>
</feature>
<evidence type="ECO:0000256" key="4">
    <source>
        <dbReference type="ARBA" id="ARBA00022723"/>
    </source>
</evidence>
<proteinExistence type="inferred from homology"/>
<evidence type="ECO:0000256" key="11">
    <source>
        <dbReference type="RuleBase" id="RU364040"/>
    </source>
</evidence>
<evidence type="ECO:0000256" key="6">
    <source>
        <dbReference type="ARBA" id="ARBA00022833"/>
    </source>
</evidence>
<dbReference type="STRING" id="1071383.J7RHA9"/>
<dbReference type="EMBL" id="HE978315">
    <property type="protein sequence ID" value="CCK68923.1"/>
    <property type="molecule type" value="Genomic_DNA"/>
</dbReference>
<dbReference type="OMA" id="NGVCIRN"/>
<evidence type="ECO:0000259" key="12">
    <source>
        <dbReference type="Pfam" id="PF01433"/>
    </source>
</evidence>
<dbReference type="FunFam" id="2.60.40.1730:FF:000002">
    <property type="entry name" value="Aminopeptidase"/>
    <property type="match status" value="1"/>
</dbReference>
<feature type="binding site" evidence="9">
    <location>
        <position position="310"/>
    </location>
    <ligand>
        <name>Zn(2+)</name>
        <dbReference type="ChEBI" id="CHEBI:29105"/>
        <note>catalytic</note>
    </ligand>
</feature>
<evidence type="ECO:0000256" key="3">
    <source>
        <dbReference type="ARBA" id="ARBA00022670"/>
    </source>
</evidence>
<dbReference type="Gene3D" id="2.60.40.1730">
    <property type="entry name" value="tricorn interacting facor f3 domain"/>
    <property type="match status" value="1"/>
</dbReference>
<keyword evidence="7 11" id="KW-0482">Metalloprotease</keyword>
<dbReference type="GO" id="GO:0008270">
    <property type="term" value="F:zinc ion binding"/>
    <property type="evidence" value="ECO:0007669"/>
    <property type="project" value="UniProtKB-UniRule"/>
</dbReference>
<feature type="site" description="Transition state stabilizer" evidence="10">
    <location>
        <position position="392"/>
    </location>
</feature>
<evidence type="ECO:0000256" key="8">
    <source>
        <dbReference type="PIRSR" id="PIRSR634016-1"/>
    </source>
</evidence>
<dbReference type="GO" id="GO:0016020">
    <property type="term" value="C:membrane"/>
    <property type="evidence" value="ECO:0007669"/>
    <property type="project" value="TreeGrafter"/>
</dbReference>
<dbReference type="PRINTS" id="PR00756">
    <property type="entry name" value="ALADIPTASE"/>
</dbReference>
<dbReference type="InterPro" id="IPR042097">
    <property type="entry name" value="Aminopeptidase_N-like_N_sf"/>
</dbReference>
<accession>J7RHA9</accession>
<dbReference type="FunFam" id="2.60.40.1910:FF:000004">
    <property type="entry name" value="Aminopeptidase"/>
    <property type="match status" value="1"/>
</dbReference>
<dbReference type="InterPro" id="IPR045357">
    <property type="entry name" value="Aminopeptidase_N-like_N"/>
</dbReference>
<dbReference type="eggNOG" id="KOG1046">
    <property type="taxonomic scope" value="Eukaryota"/>
</dbReference>
<dbReference type="RefSeq" id="XP_022463169.1">
    <property type="nucleotide sequence ID" value="XM_022606478.1"/>
</dbReference>
<feature type="binding site" evidence="9">
    <location>
        <position position="329"/>
    </location>
    <ligand>
        <name>Zn(2+)</name>
        <dbReference type="ChEBI" id="CHEBI:29105"/>
        <note>catalytic</note>
    </ligand>
</feature>
<feature type="domain" description="ERAP1-like C-terminal" evidence="13">
    <location>
        <begin position="524"/>
        <end position="840"/>
    </location>
</feature>
<keyword evidence="4 9" id="KW-0479">Metal-binding</keyword>
<dbReference type="Proteomes" id="UP000006310">
    <property type="component" value="Chromosome 2"/>
</dbReference>
<evidence type="ECO:0000256" key="5">
    <source>
        <dbReference type="ARBA" id="ARBA00022801"/>
    </source>
</evidence>
<feature type="binding site" evidence="9">
    <location>
        <position position="306"/>
    </location>
    <ligand>
        <name>Zn(2+)</name>
        <dbReference type="ChEBI" id="CHEBI:29105"/>
        <note>catalytic</note>
    </ligand>
</feature>
<keyword evidence="6 9" id="KW-0862">Zinc</keyword>
<dbReference type="Pfam" id="PF01433">
    <property type="entry name" value="Peptidase_M1"/>
    <property type="match status" value="1"/>
</dbReference>
<feature type="domain" description="Peptidase M1 membrane alanine aminopeptidase" evidence="12">
    <location>
        <begin position="237"/>
        <end position="451"/>
    </location>
</feature>
<dbReference type="OrthoDB" id="10031169at2759"/>
<dbReference type="GeneID" id="34524573"/>
<dbReference type="Gene3D" id="1.25.50.20">
    <property type="match status" value="1"/>
</dbReference>